<keyword evidence="3" id="KW-1185">Reference proteome</keyword>
<name>A0AAD6T6Z9_9AGAR</name>
<evidence type="ECO:0000313" key="2">
    <source>
        <dbReference type="EMBL" id="KAJ7039565.1"/>
    </source>
</evidence>
<sequence length="328" mass="36929">MSVSPSAEKALQALEEGSRKSVDCQILLEDTFHTFSALERWETAESDVRSVQSIIAQVQEWGHEYYRTLIDSISVAVHLNLLSQDMANLAKSLLDPSHTPEEIQDFVADIRGYIAEALEKSKHISTAYRKIRKGINQVTDDIPGQMARLERRERRILEEQQALERRMGRAKVVKTVSTAALAVISGISIVTFPPMMLILPVGIPIAILVLEAYEHRSSKALMKSSWSARKGFKELEDITKCLAGLSRHVDLLIDFWLRSDTMLETISNGVARIKGNTPRLKLRLKATIEQWESVGELYADYTIKLKRIEKMECGATASLRSQKSISSF</sequence>
<dbReference type="AlphaFoldDB" id="A0AAD6T6Z9"/>
<organism evidence="2 3">
    <name type="scientific">Mycena alexandri</name>
    <dbReference type="NCBI Taxonomy" id="1745969"/>
    <lineage>
        <taxon>Eukaryota</taxon>
        <taxon>Fungi</taxon>
        <taxon>Dikarya</taxon>
        <taxon>Basidiomycota</taxon>
        <taxon>Agaricomycotina</taxon>
        <taxon>Agaricomycetes</taxon>
        <taxon>Agaricomycetidae</taxon>
        <taxon>Agaricales</taxon>
        <taxon>Marasmiineae</taxon>
        <taxon>Mycenaceae</taxon>
        <taxon>Mycena</taxon>
    </lineage>
</organism>
<evidence type="ECO:0000313" key="3">
    <source>
        <dbReference type="Proteomes" id="UP001218188"/>
    </source>
</evidence>
<dbReference type="EMBL" id="JARJCM010000026">
    <property type="protein sequence ID" value="KAJ7039565.1"/>
    <property type="molecule type" value="Genomic_DNA"/>
</dbReference>
<comment type="caution">
    <text evidence="2">The sequence shown here is derived from an EMBL/GenBank/DDBJ whole genome shotgun (WGS) entry which is preliminary data.</text>
</comment>
<reference evidence="2" key="1">
    <citation type="submission" date="2023-03" db="EMBL/GenBank/DDBJ databases">
        <title>Massive genome expansion in bonnet fungi (Mycena s.s.) driven by repeated elements and novel gene families across ecological guilds.</title>
        <authorList>
            <consortium name="Lawrence Berkeley National Laboratory"/>
            <person name="Harder C.B."/>
            <person name="Miyauchi S."/>
            <person name="Viragh M."/>
            <person name="Kuo A."/>
            <person name="Thoen E."/>
            <person name="Andreopoulos B."/>
            <person name="Lu D."/>
            <person name="Skrede I."/>
            <person name="Drula E."/>
            <person name="Henrissat B."/>
            <person name="Morin E."/>
            <person name="Kohler A."/>
            <person name="Barry K."/>
            <person name="LaButti K."/>
            <person name="Morin E."/>
            <person name="Salamov A."/>
            <person name="Lipzen A."/>
            <person name="Mereny Z."/>
            <person name="Hegedus B."/>
            <person name="Baldrian P."/>
            <person name="Stursova M."/>
            <person name="Weitz H."/>
            <person name="Taylor A."/>
            <person name="Grigoriev I.V."/>
            <person name="Nagy L.G."/>
            <person name="Martin F."/>
            <person name="Kauserud H."/>
        </authorList>
    </citation>
    <scope>NUCLEOTIDE SEQUENCE</scope>
    <source>
        <strain evidence="2">CBHHK200</strain>
    </source>
</reference>
<evidence type="ECO:0000256" key="1">
    <source>
        <dbReference type="SAM" id="Phobius"/>
    </source>
</evidence>
<keyword evidence="1" id="KW-0812">Transmembrane</keyword>
<dbReference type="Proteomes" id="UP001218188">
    <property type="component" value="Unassembled WGS sequence"/>
</dbReference>
<gene>
    <name evidence="2" type="ORF">C8F04DRAFT_1317554</name>
</gene>
<keyword evidence="1" id="KW-1133">Transmembrane helix</keyword>
<proteinExistence type="predicted"/>
<feature type="transmembrane region" description="Helical" evidence="1">
    <location>
        <begin position="172"/>
        <end position="190"/>
    </location>
</feature>
<accession>A0AAD6T6Z9</accession>
<protein>
    <submittedName>
        <fullName evidence="2">Uncharacterized protein</fullName>
    </submittedName>
</protein>
<keyword evidence="1" id="KW-0472">Membrane</keyword>